<dbReference type="OrthoDB" id="429813at2759"/>
<keyword evidence="1" id="KW-0596">Phosphopantetheine</keyword>
<dbReference type="PANTHER" id="PTHR43439">
    <property type="entry name" value="PHENYLACETATE-COENZYME A LIGASE"/>
    <property type="match status" value="1"/>
</dbReference>
<dbReference type="PROSITE" id="PS50075">
    <property type="entry name" value="CARRIER"/>
    <property type="match status" value="1"/>
</dbReference>
<dbReference type="InterPro" id="IPR013120">
    <property type="entry name" value="FAR_NAD-bd"/>
</dbReference>
<dbReference type="InterPro" id="IPR000873">
    <property type="entry name" value="AMP-dep_synth/lig_dom"/>
</dbReference>
<dbReference type="InterPro" id="IPR036291">
    <property type="entry name" value="NAD(P)-bd_dom_sf"/>
</dbReference>
<dbReference type="Gene3D" id="3.40.50.12780">
    <property type="entry name" value="N-terminal domain of ligase-like"/>
    <property type="match status" value="1"/>
</dbReference>
<evidence type="ECO:0000313" key="4">
    <source>
        <dbReference type="EMBL" id="TFL01244.1"/>
    </source>
</evidence>
<keyword evidence="2" id="KW-0597">Phosphoprotein</keyword>
<dbReference type="Pfam" id="PF07993">
    <property type="entry name" value="NAD_binding_4"/>
    <property type="match status" value="1"/>
</dbReference>
<dbReference type="GO" id="GO:0031177">
    <property type="term" value="F:phosphopantetheine binding"/>
    <property type="evidence" value="ECO:0007669"/>
    <property type="project" value="InterPro"/>
</dbReference>
<feature type="domain" description="Carrier" evidence="3">
    <location>
        <begin position="583"/>
        <end position="665"/>
    </location>
</feature>
<evidence type="ECO:0000259" key="3">
    <source>
        <dbReference type="PROSITE" id="PS50075"/>
    </source>
</evidence>
<dbReference type="Gene3D" id="3.40.50.720">
    <property type="entry name" value="NAD(P)-binding Rossmann-like Domain"/>
    <property type="match status" value="1"/>
</dbReference>
<dbReference type="Pfam" id="PF23562">
    <property type="entry name" value="AMP-binding_C_3"/>
    <property type="match status" value="1"/>
</dbReference>
<dbReference type="Pfam" id="PF00501">
    <property type="entry name" value="AMP-binding"/>
    <property type="match status" value="1"/>
</dbReference>
<dbReference type="EMBL" id="ML178825">
    <property type="protein sequence ID" value="TFL01244.1"/>
    <property type="molecule type" value="Genomic_DNA"/>
</dbReference>
<proteinExistence type="predicted"/>
<reference evidence="4 5" key="1">
    <citation type="journal article" date="2019" name="Nat. Ecol. Evol.">
        <title>Megaphylogeny resolves global patterns of mushroom evolution.</title>
        <authorList>
            <person name="Varga T."/>
            <person name="Krizsan K."/>
            <person name="Foldi C."/>
            <person name="Dima B."/>
            <person name="Sanchez-Garcia M."/>
            <person name="Sanchez-Ramirez S."/>
            <person name="Szollosi G.J."/>
            <person name="Szarkandi J.G."/>
            <person name="Papp V."/>
            <person name="Albert L."/>
            <person name="Andreopoulos W."/>
            <person name="Angelini C."/>
            <person name="Antonin V."/>
            <person name="Barry K.W."/>
            <person name="Bougher N.L."/>
            <person name="Buchanan P."/>
            <person name="Buyck B."/>
            <person name="Bense V."/>
            <person name="Catcheside P."/>
            <person name="Chovatia M."/>
            <person name="Cooper J."/>
            <person name="Damon W."/>
            <person name="Desjardin D."/>
            <person name="Finy P."/>
            <person name="Geml J."/>
            <person name="Haridas S."/>
            <person name="Hughes K."/>
            <person name="Justo A."/>
            <person name="Karasinski D."/>
            <person name="Kautmanova I."/>
            <person name="Kiss B."/>
            <person name="Kocsube S."/>
            <person name="Kotiranta H."/>
            <person name="LaButti K.M."/>
            <person name="Lechner B.E."/>
            <person name="Liimatainen K."/>
            <person name="Lipzen A."/>
            <person name="Lukacs Z."/>
            <person name="Mihaltcheva S."/>
            <person name="Morgado L.N."/>
            <person name="Niskanen T."/>
            <person name="Noordeloos M.E."/>
            <person name="Ohm R.A."/>
            <person name="Ortiz-Santana B."/>
            <person name="Ovrebo C."/>
            <person name="Racz N."/>
            <person name="Riley R."/>
            <person name="Savchenko A."/>
            <person name="Shiryaev A."/>
            <person name="Soop K."/>
            <person name="Spirin V."/>
            <person name="Szebenyi C."/>
            <person name="Tomsovsky M."/>
            <person name="Tulloss R.E."/>
            <person name="Uehling J."/>
            <person name="Grigoriev I.V."/>
            <person name="Vagvolgyi C."/>
            <person name="Papp T."/>
            <person name="Martin F.M."/>
            <person name="Miettinen O."/>
            <person name="Hibbett D.S."/>
            <person name="Nagy L.G."/>
        </authorList>
    </citation>
    <scope>NUCLEOTIDE SEQUENCE [LARGE SCALE GENOMIC DNA]</scope>
    <source>
        <strain evidence="4 5">CBS 309.79</strain>
    </source>
</reference>
<dbReference type="InterPro" id="IPR009081">
    <property type="entry name" value="PP-bd_ACP"/>
</dbReference>
<evidence type="ECO:0000313" key="5">
    <source>
        <dbReference type="Proteomes" id="UP000305067"/>
    </source>
</evidence>
<dbReference type="InterPro" id="IPR036736">
    <property type="entry name" value="ACP-like_sf"/>
</dbReference>
<dbReference type="Proteomes" id="UP000305067">
    <property type="component" value="Unassembled WGS sequence"/>
</dbReference>
<evidence type="ECO:0000256" key="2">
    <source>
        <dbReference type="ARBA" id="ARBA00022553"/>
    </source>
</evidence>
<dbReference type="InterPro" id="IPR051414">
    <property type="entry name" value="Adenylate-forming_Reductase"/>
</dbReference>
<sequence>MARPEKNYVQPCFEGYPTLHDLLDRETARHPERPYFLYTEDDKPDEIVRISMLELNRASHRAATEFSKMEGYDAKRRENVAFIAMLDTLVYTAAFYGTVRAGLVPFFMSPRLPITAIVEVIQRSSCTRIITTPTLNALTDKVISEIQAFDASTQIRRDFVPDLDVLFPHLGKETKEHEFQAFDQQIKEAEPEDTYFFMHSSGSTGIPKVVPQNRRAVAGWADRVYYKHWASLTPSVCLAVMPLPVFHALGILSLIVGPITSDAVMVIYPPTVKTPHSMPYTPSPSSVITHAKRAGCNQILTPPSLVHEWAQNPEHVEFLKKMNSVLYAGGPIVPKVGDRLVEQGVSIVCIYGSTEAGVVSTLEVVCHRVPNSWPYMRIASNIKRRWIDQRDGTSELYLLRTKEQTPSIMNLEGEEGYATSDLLEPHPTEPDLWKPVGRIDSVLVLATSEKVVPEPLEAIIGAHPSVLGIVVFGRARTSVGALIEPRPGYLKDYTLESIAKFRENLWPLVQQANDQAPAYARIFKEMIILSNPDKPLPRTAKATVMAKAAFKVYEEEIDALYEGINSTQSGSSSAKTSGATNLADKAEVEKWLLAESKDLLSKDIEPDTDLFYQGFDSLHASFLRNRVVQVLSSGAHTAASQTLPLDVVYENPTVRKLAAAISAHVVQPDSTQNTDGVDAIRRAIETYSQGLSAKEPSKTPTTVTGPLAVLLTGSTGNLGAHLLAYLLEDSRVAKVYAHNRTSTGTKSIVERQKDSLVEHGLKDDLLKSEKLVLIEGDLAASQMGLPASVYDHLLNEVNVIIHNAWKSNFNLTMQSFAPFMTGSRNLIEFSLASKNSSDLRFLFTSTVASLKSWKEPTPVPEESLSDPAVAIGGGYGESKYVVERILQQSGLSSSTFRITQLYGGRETGRWASDEWVPAILRTGLRLGSLPSSEGLVSWVSLPDTAYVILDDALGETYGGANVYNLEHPRSVPWDTVVHHLNEAVVHEGIIGSLLPLVPFAEWISQLEKIAGEANAEALQEMPALKILPFLRGVAAKSNQQEPRLGDQPAFKIDKLMQRSESMSKMRPLEKENAVQWVKYWAGIGFLKPITT</sequence>
<dbReference type="SUPFAM" id="SSF47336">
    <property type="entry name" value="ACP-like"/>
    <property type="match status" value="1"/>
</dbReference>
<keyword evidence="5" id="KW-1185">Reference proteome</keyword>
<dbReference type="InterPro" id="IPR020806">
    <property type="entry name" value="PKS_PP-bd"/>
</dbReference>
<dbReference type="Gene3D" id="1.10.1200.10">
    <property type="entry name" value="ACP-like"/>
    <property type="match status" value="1"/>
</dbReference>
<dbReference type="AlphaFoldDB" id="A0A5C3QSA1"/>
<organism evidence="4 5">
    <name type="scientific">Pterulicium gracile</name>
    <dbReference type="NCBI Taxonomy" id="1884261"/>
    <lineage>
        <taxon>Eukaryota</taxon>
        <taxon>Fungi</taxon>
        <taxon>Dikarya</taxon>
        <taxon>Basidiomycota</taxon>
        <taxon>Agaricomycotina</taxon>
        <taxon>Agaricomycetes</taxon>
        <taxon>Agaricomycetidae</taxon>
        <taxon>Agaricales</taxon>
        <taxon>Pleurotineae</taxon>
        <taxon>Pterulaceae</taxon>
        <taxon>Pterulicium</taxon>
    </lineage>
</organism>
<dbReference type="PANTHER" id="PTHR43439:SF2">
    <property type="entry name" value="ENZYME, PUTATIVE (JCVI)-RELATED"/>
    <property type="match status" value="1"/>
</dbReference>
<evidence type="ECO:0000256" key="1">
    <source>
        <dbReference type="ARBA" id="ARBA00022450"/>
    </source>
</evidence>
<dbReference type="SMART" id="SM00823">
    <property type="entry name" value="PKS_PP"/>
    <property type="match status" value="1"/>
</dbReference>
<dbReference type="SUPFAM" id="SSF56801">
    <property type="entry name" value="Acetyl-CoA synthetase-like"/>
    <property type="match status" value="1"/>
</dbReference>
<dbReference type="InterPro" id="IPR020845">
    <property type="entry name" value="AMP-binding_CS"/>
</dbReference>
<name>A0A5C3QSA1_9AGAR</name>
<dbReference type="InterPro" id="IPR042099">
    <property type="entry name" value="ANL_N_sf"/>
</dbReference>
<gene>
    <name evidence="4" type="ORF">BDV98DRAFT_548743</name>
</gene>
<accession>A0A5C3QSA1</accession>
<protein>
    <recommendedName>
        <fullName evidence="3">Carrier domain-containing protein</fullName>
    </recommendedName>
</protein>
<dbReference type="SUPFAM" id="SSF51735">
    <property type="entry name" value="NAD(P)-binding Rossmann-fold domains"/>
    <property type="match status" value="1"/>
</dbReference>
<dbReference type="STRING" id="1884261.A0A5C3QSA1"/>
<dbReference type="PROSITE" id="PS00455">
    <property type="entry name" value="AMP_BINDING"/>
    <property type="match status" value="1"/>
</dbReference>